<proteinExistence type="predicted"/>
<reference evidence="2 3" key="1">
    <citation type="submission" date="2015-12" db="EMBL/GenBank/DDBJ databases">
        <authorList>
            <person name="Shamseldin A."/>
            <person name="Moawad H."/>
            <person name="Abd El-Rahim W.M."/>
            <person name="Sadowsky M.J."/>
        </authorList>
    </citation>
    <scope>NUCLEOTIDE SEQUENCE [LARGE SCALE GENOMIC DNA]</scope>
    <source>
        <strain evidence="2 3">DG5B</strain>
    </source>
</reference>
<feature type="transmembrane region" description="Helical" evidence="1">
    <location>
        <begin position="97"/>
        <end position="115"/>
    </location>
</feature>
<evidence type="ECO:0000313" key="2">
    <source>
        <dbReference type="EMBL" id="ALW83816.1"/>
    </source>
</evidence>
<organism evidence="2 3">
    <name type="scientific">Hymenobacter sedentarius</name>
    <dbReference type="NCBI Taxonomy" id="1411621"/>
    <lineage>
        <taxon>Bacteria</taxon>
        <taxon>Pseudomonadati</taxon>
        <taxon>Bacteroidota</taxon>
        <taxon>Cytophagia</taxon>
        <taxon>Cytophagales</taxon>
        <taxon>Hymenobacteraceae</taxon>
        <taxon>Hymenobacter</taxon>
    </lineage>
</organism>
<sequence length="191" mass="20008">MTLAKSLTRVALATAFLLLIPLVAMQFTKEVNWTLSDFIVAGVMLFGAGLTFVLIARMGDNTMYRLGAGLGVAAGLLLVWANLAVGLVGSEDNPANLLYVAVLAVALVGAFVARFRPLGMSNAMFAASLTYVVVTVIALFIWKPTGAAAEPQVHMVNVVGANAVFAALWAVSGLLFRRAAATGTHSNRQLA</sequence>
<evidence type="ECO:0000256" key="1">
    <source>
        <dbReference type="SAM" id="Phobius"/>
    </source>
</evidence>
<dbReference type="EMBL" id="CP013909">
    <property type="protein sequence ID" value="ALW83816.1"/>
    <property type="molecule type" value="Genomic_DNA"/>
</dbReference>
<keyword evidence="1" id="KW-1133">Transmembrane helix</keyword>
<keyword evidence="1" id="KW-0812">Transmembrane</keyword>
<dbReference type="KEGG" id="hyg:AUC43_01070"/>
<dbReference type="OrthoDB" id="9813621at2"/>
<name>A0A0U4C0X2_9BACT</name>
<keyword evidence="3" id="KW-1185">Reference proteome</keyword>
<feature type="transmembrane region" description="Helical" evidence="1">
    <location>
        <begin position="63"/>
        <end position="85"/>
    </location>
</feature>
<dbReference type="AlphaFoldDB" id="A0A0U4C0X2"/>
<evidence type="ECO:0000313" key="3">
    <source>
        <dbReference type="Proteomes" id="UP000059542"/>
    </source>
</evidence>
<protein>
    <submittedName>
        <fullName evidence="2">Uncharacterized protein</fullName>
    </submittedName>
</protein>
<accession>A0A0U4C0X2</accession>
<keyword evidence="1" id="KW-0472">Membrane</keyword>
<feature type="transmembrane region" description="Helical" evidence="1">
    <location>
        <begin position="154"/>
        <end position="176"/>
    </location>
</feature>
<feature type="transmembrane region" description="Helical" evidence="1">
    <location>
        <begin position="35"/>
        <end position="56"/>
    </location>
</feature>
<dbReference type="Proteomes" id="UP000059542">
    <property type="component" value="Chromosome"/>
</dbReference>
<dbReference type="STRING" id="1411621.AUC43_01070"/>
<gene>
    <name evidence="2" type="ORF">AUC43_01070</name>
</gene>
<dbReference type="RefSeq" id="WP_068188693.1">
    <property type="nucleotide sequence ID" value="NZ_CP013909.1"/>
</dbReference>
<feature type="transmembrane region" description="Helical" evidence="1">
    <location>
        <begin position="122"/>
        <end position="142"/>
    </location>
</feature>